<sequence>MSEADNDRQTSSADPIDEPRIVREQGLDARIAAIVEPVIRDLGYRLVRVKVTAQNGCTLQIMAERPDGSMNVDDCEEISKAVSPVLDLEDPIDKAYHLEISSPGIDRPLVRRSDFDRWMGHETKIELSRLRDGRKRFRGVLLGNRDDAVMLRIDAEGGTADVDLPLDDIGDARLVLTDALIEESLKADRKARGGNEADDA</sequence>
<dbReference type="SUPFAM" id="SSF75420">
    <property type="entry name" value="YhbC-like, N-terminal domain"/>
    <property type="match status" value="1"/>
</dbReference>
<protein>
    <recommendedName>
        <fullName evidence="3">Ribosome maturation factor RimP</fullName>
    </recommendedName>
</protein>
<reference evidence="6" key="1">
    <citation type="submission" date="2023-07" db="EMBL/GenBank/DDBJ databases">
        <title>Genomic Encyclopedia of Type Strains, Phase IV (KMG-IV): sequencing the most valuable type-strain genomes for metagenomic binning, comparative biology and taxonomic classification.</title>
        <authorList>
            <person name="Goeker M."/>
        </authorList>
    </citation>
    <scope>NUCLEOTIDE SEQUENCE</scope>
    <source>
        <strain evidence="6">DSM 21202</strain>
    </source>
</reference>
<evidence type="ECO:0000256" key="3">
    <source>
        <dbReference type="HAMAP-Rule" id="MF_01077"/>
    </source>
</evidence>
<evidence type="ECO:0000259" key="4">
    <source>
        <dbReference type="Pfam" id="PF02576"/>
    </source>
</evidence>
<keyword evidence="7" id="KW-1185">Reference proteome</keyword>
<feature type="domain" description="Ribosome maturation factor RimP C-terminal" evidence="5">
    <location>
        <begin position="109"/>
        <end position="177"/>
    </location>
</feature>
<comment type="similarity">
    <text evidence="3">Belongs to the RimP family.</text>
</comment>
<dbReference type="GO" id="GO:0005829">
    <property type="term" value="C:cytosol"/>
    <property type="evidence" value="ECO:0007669"/>
    <property type="project" value="TreeGrafter"/>
</dbReference>
<name>A0AAE3VMI1_9HYPH</name>
<evidence type="ECO:0000256" key="2">
    <source>
        <dbReference type="ARBA" id="ARBA00022517"/>
    </source>
</evidence>
<comment type="caution">
    <text evidence="6">The sequence shown here is derived from an EMBL/GenBank/DDBJ whole genome shotgun (WGS) entry which is preliminary data.</text>
</comment>
<dbReference type="InterPro" id="IPR035956">
    <property type="entry name" value="RimP_N_sf"/>
</dbReference>
<evidence type="ECO:0000313" key="7">
    <source>
        <dbReference type="Proteomes" id="UP001229244"/>
    </source>
</evidence>
<evidence type="ECO:0000256" key="1">
    <source>
        <dbReference type="ARBA" id="ARBA00022490"/>
    </source>
</evidence>
<comment type="function">
    <text evidence="3">Required for maturation of 30S ribosomal subunits.</text>
</comment>
<comment type="subcellular location">
    <subcellularLocation>
        <location evidence="3">Cytoplasm</location>
    </subcellularLocation>
</comment>
<dbReference type="InterPro" id="IPR028989">
    <property type="entry name" value="RimP_N"/>
</dbReference>
<dbReference type="HAMAP" id="MF_01077">
    <property type="entry name" value="RimP"/>
    <property type="match status" value="1"/>
</dbReference>
<evidence type="ECO:0000259" key="5">
    <source>
        <dbReference type="Pfam" id="PF17384"/>
    </source>
</evidence>
<dbReference type="SUPFAM" id="SSF74942">
    <property type="entry name" value="YhbC-like, C-terminal domain"/>
    <property type="match status" value="1"/>
</dbReference>
<dbReference type="GO" id="GO:0006412">
    <property type="term" value="P:translation"/>
    <property type="evidence" value="ECO:0007669"/>
    <property type="project" value="TreeGrafter"/>
</dbReference>
<dbReference type="InterPro" id="IPR028998">
    <property type="entry name" value="RimP_C"/>
</dbReference>
<feature type="domain" description="Ribosome maturation factor RimP N-terminal" evidence="4">
    <location>
        <begin position="34"/>
        <end position="106"/>
    </location>
</feature>
<dbReference type="AlphaFoldDB" id="A0AAE3VMI1"/>
<dbReference type="Gene3D" id="3.30.300.70">
    <property type="entry name" value="RimP-like superfamily, N-terminal"/>
    <property type="match status" value="1"/>
</dbReference>
<dbReference type="Proteomes" id="UP001229244">
    <property type="component" value="Unassembled WGS sequence"/>
</dbReference>
<dbReference type="InterPro" id="IPR003728">
    <property type="entry name" value="Ribosome_maturation_RimP"/>
</dbReference>
<dbReference type="RefSeq" id="WP_306884457.1">
    <property type="nucleotide sequence ID" value="NZ_JAUSUL010000001.1"/>
</dbReference>
<evidence type="ECO:0000313" key="6">
    <source>
        <dbReference type="EMBL" id="MDQ0314673.1"/>
    </source>
</evidence>
<keyword evidence="1 3" id="KW-0963">Cytoplasm</keyword>
<gene>
    <name evidence="3" type="primary">rimP</name>
    <name evidence="6" type="ORF">J2S73_001110</name>
</gene>
<dbReference type="EMBL" id="JAUSUL010000001">
    <property type="protein sequence ID" value="MDQ0314673.1"/>
    <property type="molecule type" value="Genomic_DNA"/>
</dbReference>
<dbReference type="Gene3D" id="2.30.30.180">
    <property type="entry name" value="Ribosome maturation factor RimP, C-terminal domain"/>
    <property type="match status" value="1"/>
</dbReference>
<dbReference type="PANTHER" id="PTHR33867">
    <property type="entry name" value="RIBOSOME MATURATION FACTOR RIMP"/>
    <property type="match status" value="1"/>
</dbReference>
<proteinExistence type="inferred from homology"/>
<dbReference type="Pfam" id="PF17384">
    <property type="entry name" value="DUF150_C"/>
    <property type="match status" value="1"/>
</dbReference>
<keyword evidence="2 3" id="KW-0690">Ribosome biogenesis</keyword>
<organism evidence="6 7">
    <name type="scientific">Amorphus orientalis</name>
    <dbReference type="NCBI Taxonomy" id="649198"/>
    <lineage>
        <taxon>Bacteria</taxon>
        <taxon>Pseudomonadati</taxon>
        <taxon>Pseudomonadota</taxon>
        <taxon>Alphaproteobacteria</taxon>
        <taxon>Hyphomicrobiales</taxon>
        <taxon>Amorphaceae</taxon>
        <taxon>Amorphus</taxon>
    </lineage>
</organism>
<dbReference type="Pfam" id="PF02576">
    <property type="entry name" value="RimP_N"/>
    <property type="match status" value="1"/>
</dbReference>
<dbReference type="InterPro" id="IPR036847">
    <property type="entry name" value="RimP_C_sf"/>
</dbReference>
<accession>A0AAE3VMI1</accession>
<dbReference type="PANTHER" id="PTHR33867:SF1">
    <property type="entry name" value="RIBOSOME MATURATION FACTOR RIMP"/>
    <property type="match status" value="1"/>
</dbReference>
<dbReference type="FunFam" id="3.30.300.70:FF:000001">
    <property type="entry name" value="Ribosome maturation factor RimP"/>
    <property type="match status" value="1"/>
</dbReference>
<dbReference type="GO" id="GO:0000028">
    <property type="term" value="P:ribosomal small subunit assembly"/>
    <property type="evidence" value="ECO:0007669"/>
    <property type="project" value="TreeGrafter"/>
</dbReference>
<dbReference type="NCBIfam" id="NF000932">
    <property type="entry name" value="PRK00092.2-5"/>
    <property type="match status" value="1"/>
</dbReference>
<dbReference type="CDD" id="cd01734">
    <property type="entry name" value="YlxS_C"/>
    <property type="match status" value="1"/>
</dbReference>